<dbReference type="EMBL" id="CP007521">
    <property type="protein sequence ID" value="AIA29425.1"/>
    <property type="molecule type" value="Genomic_DNA"/>
</dbReference>
<dbReference type="eggNOG" id="COG4508">
    <property type="taxonomic scope" value="Bacteria"/>
</dbReference>
<dbReference type="Proteomes" id="UP000027088">
    <property type="component" value="Chromosome"/>
</dbReference>
<dbReference type="KEGG" id="mcr:MCFN_01405"/>
<name>A0A059XQV4_9BACT</name>
<dbReference type="SUPFAM" id="SSF101386">
    <property type="entry name" value="all-alpha NTP pyrophosphatases"/>
    <property type="match status" value="1"/>
</dbReference>
<dbReference type="CDD" id="cd11527">
    <property type="entry name" value="NTP-PPase_dUTPase"/>
    <property type="match status" value="1"/>
</dbReference>
<dbReference type="InterPro" id="IPR016947">
    <property type="entry name" value="UCP030140"/>
</dbReference>
<gene>
    <name evidence="1" type="ORF">MCFN_01405</name>
</gene>
<keyword evidence="2" id="KW-1185">Reference proteome</keyword>
<organism evidence="1 2">
    <name type="scientific">Mycoplasmopsis californica</name>
    <dbReference type="NCBI Taxonomy" id="2113"/>
    <lineage>
        <taxon>Bacteria</taxon>
        <taxon>Bacillati</taxon>
        <taxon>Mycoplasmatota</taxon>
        <taxon>Mycoplasmoidales</taxon>
        <taxon>Metamycoplasmataceae</taxon>
        <taxon>Mycoplasmopsis</taxon>
    </lineage>
</organism>
<evidence type="ECO:0000313" key="1">
    <source>
        <dbReference type="EMBL" id="AIA29425.1"/>
    </source>
</evidence>
<proteinExistence type="predicted"/>
<dbReference type="AlphaFoldDB" id="A0A059XQV4"/>
<dbReference type="RefSeq" id="WP_038561469.1">
    <property type="nucleotide sequence ID" value="NZ_AP018940.1"/>
</dbReference>
<evidence type="ECO:0000313" key="2">
    <source>
        <dbReference type="Proteomes" id="UP000027088"/>
    </source>
</evidence>
<dbReference type="InterPro" id="IPR014871">
    <property type="entry name" value="dUTPase/dCTP_pyrophosphatase"/>
</dbReference>
<accession>A0A059XQV4</accession>
<dbReference type="Pfam" id="PF08761">
    <property type="entry name" value="dUTPase_2"/>
    <property type="match status" value="1"/>
</dbReference>
<reference evidence="1 2" key="1">
    <citation type="journal article" date="2014" name="Genome Announc.">
        <title>Complete Genome Sequence of the Bovine Mastitis Pathogen Mycoplasma californicum Strain ST-6T (ATCC 33461T).</title>
        <authorList>
            <person name="Calcutt M.J."/>
            <person name="Foecking M.F."/>
            <person name="Fox L.K."/>
        </authorList>
    </citation>
    <scope>NUCLEOTIDE SEQUENCE [LARGE SCALE GENOMIC DNA]</scope>
    <source>
        <strain evidence="1 2">ST-6</strain>
    </source>
</reference>
<dbReference type="Gene3D" id="1.10.4010.10">
    <property type="entry name" value="Type II deoxyuridine triphosphatase"/>
    <property type="match status" value="1"/>
</dbReference>
<sequence length="163" mass="18995">MNFSHIFKMQAELDKAINSREDLKHVMPEEYKAKWLLALLVETAEFANEIQCFKYWKKHKTVDKAAVLEEFADVLHFLGSYGYKLNVDPIIEPKIVSKFPTDQILEIFRIASDTTINISKETISELIALALGCAKILGYTDDEIIEYYNLKNKKNFERVQNHY</sequence>
<dbReference type="PIRSF" id="PIRSF030140">
    <property type="entry name" value="UCP030140"/>
    <property type="match status" value="1"/>
</dbReference>
<protein>
    <submittedName>
        <fullName evidence="1">dUTPase family protein</fullName>
    </submittedName>
</protein>
<dbReference type="OrthoDB" id="5506143at2"/>